<proteinExistence type="predicted"/>
<dbReference type="EMBL" id="UINC01109944">
    <property type="protein sequence ID" value="SVC77120.1"/>
    <property type="molecule type" value="Genomic_DNA"/>
</dbReference>
<sequence>MLSQINDLVYFLFENETILAVQTV</sequence>
<reference evidence="1" key="1">
    <citation type="submission" date="2018-05" db="EMBL/GenBank/DDBJ databases">
        <authorList>
            <person name="Lanie J.A."/>
            <person name="Ng W.-L."/>
            <person name="Kazmierczak K.M."/>
            <person name="Andrzejewski T.M."/>
            <person name="Davidsen T.M."/>
            <person name="Wayne K.J."/>
            <person name="Tettelin H."/>
            <person name="Glass J.I."/>
            <person name="Rusch D."/>
            <person name="Podicherti R."/>
            <person name="Tsui H.-C.T."/>
            <person name="Winkler M.E."/>
        </authorList>
    </citation>
    <scope>NUCLEOTIDE SEQUENCE</scope>
</reference>
<organism evidence="1">
    <name type="scientific">marine metagenome</name>
    <dbReference type="NCBI Taxonomy" id="408172"/>
    <lineage>
        <taxon>unclassified sequences</taxon>
        <taxon>metagenomes</taxon>
        <taxon>ecological metagenomes</taxon>
    </lineage>
</organism>
<evidence type="ECO:0000313" key="1">
    <source>
        <dbReference type="EMBL" id="SVC77120.1"/>
    </source>
</evidence>
<name>A0A382PWF4_9ZZZZ</name>
<feature type="non-terminal residue" evidence="1">
    <location>
        <position position="24"/>
    </location>
</feature>
<dbReference type="AlphaFoldDB" id="A0A382PWF4"/>
<accession>A0A382PWF4</accession>
<gene>
    <name evidence="1" type="ORF">METZ01_LOCUS329974</name>
</gene>
<protein>
    <submittedName>
        <fullName evidence="1">Uncharacterized protein</fullName>
    </submittedName>
</protein>